<dbReference type="GO" id="GO:0005886">
    <property type="term" value="C:plasma membrane"/>
    <property type="evidence" value="ECO:0007669"/>
    <property type="project" value="TreeGrafter"/>
</dbReference>
<evidence type="ECO:0000256" key="8">
    <source>
        <dbReference type="SAM" id="Phobius"/>
    </source>
</evidence>
<keyword evidence="3 5" id="KW-0133">Cell shape</keyword>
<dbReference type="PANTHER" id="PTHR34138:SF1">
    <property type="entry name" value="CELL SHAPE-DETERMINING PROTEIN MREC"/>
    <property type="match status" value="1"/>
</dbReference>
<dbReference type="Proteomes" id="UP000247689">
    <property type="component" value="Unassembled WGS sequence"/>
</dbReference>
<keyword evidence="8" id="KW-0812">Transmembrane</keyword>
<evidence type="ECO:0000313" key="11">
    <source>
        <dbReference type="Proteomes" id="UP000247689"/>
    </source>
</evidence>
<comment type="similarity">
    <text evidence="1 5">Belongs to the MreC family.</text>
</comment>
<reference evidence="10 11" key="1">
    <citation type="submission" date="2018-05" db="EMBL/GenBank/DDBJ databases">
        <title>Kangiella spongicola genome sequence.</title>
        <authorList>
            <person name="Maclea K.S."/>
            <person name="Goen A.E."/>
            <person name="Kelley C."/>
            <person name="Underriner A."/>
            <person name="Silverwood T."/>
            <person name="Trachtenberg A.M."/>
        </authorList>
    </citation>
    <scope>NUCLEOTIDE SEQUENCE [LARGE SCALE GENOMIC DNA]</scope>
    <source>
        <strain evidence="10 11">ATCC BAA-2076</strain>
    </source>
</reference>
<dbReference type="Pfam" id="PF04085">
    <property type="entry name" value="MreC"/>
    <property type="match status" value="1"/>
</dbReference>
<dbReference type="Gene3D" id="2.40.10.350">
    <property type="entry name" value="Rod shape-determining protein MreC, domain 2"/>
    <property type="match status" value="1"/>
</dbReference>
<name>A0A318D316_9GAMM</name>
<evidence type="ECO:0000256" key="1">
    <source>
        <dbReference type="ARBA" id="ARBA00009369"/>
    </source>
</evidence>
<dbReference type="Gene3D" id="2.40.10.340">
    <property type="entry name" value="Rod shape-determining protein MreC, domain 1"/>
    <property type="match status" value="1"/>
</dbReference>
<keyword evidence="8" id="KW-1133">Transmembrane helix</keyword>
<dbReference type="AlphaFoldDB" id="A0A318D316"/>
<keyword evidence="8" id="KW-0472">Membrane</keyword>
<accession>A0A318D316</accession>
<feature type="compositionally biased region" description="Polar residues" evidence="7">
    <location>
        <begin position="284"/>
        <end position="312"/>
    </location>
</feature>
<dbReference type="RefSeq" id="WP_110201154.1">
    <property type="nucleotide sequence ID" value="NZ_QICH01000002.1"/>
</dbReference>
<dbReference type="InterPro" id="IPR055342">
    <property type="entry name" value="MreC_beta-barrel_core"/>
</dbReference>
<keyword evidence="11" id="KW-1185">Reference proteome</keyword>
<comment type="caution">
    <text evidence="10">The sequence shown here is derived from an EMBL/GenBank/DDBJ whole genome shotgun (WGS) entry which is preliminary data.</text>
</comment>
<feature type="region of interest" description="Disordered" evidence="7">
    <location>
        <begin position="273"/>
        <end position="312"/>
    </location>
</feature>
<dbReference type="InterPro" id="IPR042177">
    <property type="entry name" value="Cell/Rod_1"/>
</dbReference>
<dbReference type="InterPro" id="IPR042175">
    <property type="entry name" value="Cell/Rod_MreC_2"/>
</dbReference>
<evidence type="ECO:0000256" key="6">
    <source>
        <dbReference type="SAM" id="Coils"/>
    </source>
</evidence>
<evidence type="ECO:0000256" key="2">
    <source>
        <dbReference type="ARBA" id="ARBA00013855"/>
    </source>
</evidence>
<dbReference type="PANTHER" id="PTHR34138">
    <property type="entry name" value="CELL SHAPE-DETERMINING PROTEIN MREC"/>
    <property type="match status" value="1"/>
</dbReference>
<protein>
    <recommendedName>
        <fullName evidence="2 5">Cell shape-determining protein MreC</fullName>
    </recommendedName>
    <alternativeName>
        <fullName evidence="4 5">Cell shape protein MreC</fullName>
    </alternativeName>
</protein>
<comment type="function">
    <text evidence="5">Involved in formation and maintenance of cell shape.</text>
</comment>
<organism evidence="10 11">
    <name type="scientific">Kangiella spongicola</name>
    <dbReference type="NCBI Taxonomy" id="796379"/>
    <lineage>
        <taxon>Bacteria</taxon>
        <taxon>Pseudomonadati</taxon>
        <taxon>Pseudomonadota</taxon>
        <taxon>Gammaproteobacteria</taxon>
        <taxon>Kangiellales</taxon>
        <taxon>Kangiellaceae</taxon>
        <taxon>Kangiella</taxon>
    </lineage>
</organism>
<keyword evidence="6" id="KW-0175">Coiled coil</keyword>
<evidence type="ECO:0000256" key="3">
    <source>
        <dbReference type="ARBA" id="ARBA00022960"/>
    </source>
</evidence>
<evidence type="ECO:0000259" key="9">
    <source>
        <dbReference type="Pfam" id="PF04085"/>
    </source>
</evidence>
<dbReference type="PIRSF" id="PIRSF038471">
    <property type="entry name" value="MreC"/>
    <property type="match status" value="1"/>
</dbReference>
<evidence type="ECO:0000256" key="5">
    <source>
        <dbReference type="PIRNR" id="PIRNR038471"/>
    </source>
</evidence>
<feature type="coiled-coil region" evidence="6">
    <location>
        <begin position="70"/>
        <end position="107"/>
    </location>
</feature>
<dbReference type="InterPro" id="IPR007221">
    <property type="entry name" value="MreC"/>
</dbReference>
<proteinExistence type="inferred from homology"/>
<sequence length="312" mass="34196">MKNLFTRGPSLVLQLILSLLVASLLMVLDYRYDYLSSARKGVSTALAPIYYLANIPNEIASWADNNIVSRNDLLAENRQLKDELLILKAQNQRLIGLESENARLRSLLGSSRTLRGKRVIAEVLNIDSSLFANELLLNKGSMDDVFVGQPVVDAEGIMGQVVEVSTATSRMILLNDQKHAIPVRVDRNGVRAIAQGNGQLLYLRHLPNTIDINEGDILLSSGLGQKFPDGYPVAKVISVTRQSAQPYAEILAEPTANINRANHVLLLWPYHDPTKRKAEPDSDAPSTDSQNTDSQNTDTPNNKDVTGGSDAS</sequence>
<feature type="domain" description="Rod shape-determining protein MreC beta-barrel core" evidence="9">
    <location>
        <begin position="123"/>
        <end position="268"/>
    </location>
</feature>
<dbReference type="GO" id="GO:0008360">
    <property type="term" value="P:regulation of cell shape"/>
    <property type="evidence" value="ECO:0007669"/>
    <property type="project" value="UniProtKB-KW"/>
</dbReference>
<evidence type="ECO:0000256" key="4">
    <source>
        <dbReference type="ARBA" id="ARBA00032089"/>
    </source>
</evidence>
<evidence type="ECO:0000256" key="7">
    <source>
        <dbReference type="SAM" id="MobiDB-lite"/>
    </source>
</evidence>
<evidence type="ECO:0000313" key="10">
    <source>
        <dbReference type="EMBL" id="PXF63351.1"/>
    </source>
</evidence>
<feature type="transmembrane region" description="Helical" evidence="8">
    <location>
        <begin position="12"/>
        <end position="30"/>
    </location>
</feature>
<gene>
    <name evidence="10" type="ORF">DL796_07905</name>
</gene>
<dbReference type="NCBIfam" id="TIGR00219">
    <property type="entry name" value="mreC"/>
    <property type="match status" value="1"/>
</dbReference>
<dbReference type="OrthoDB" id="9808025at2"/>
<dbReference type="EMBL" id="QICH01000002">
    <property type="protein sequence ID" value="PXF63351.1"/>
    <property type="molecule type" value="Genomic_DNA"/>
</dbReference>